<accession>A0ABW0NSA2</accession>
<dbReference type="Gene3D" id="3.90.850.10">
    <property type="entry name" value="Fumarylacetoacetase-like, C-terminal domain"/>
    <property type="match status" value="1"/>
</dbReference>
<proteinExistence type="inferred from homology"/>
<sequence>MKLVTYGPPGGELPGVVEEGGSVVALAPALSRAGIRILDMGQLLAVWSAVRPVVELAVEDPQSERIPADSVRLGPPVPRPGKILAIGLNYPTHTGDSLGATTSESQPVVFMKTPNSLSGPSDTVILPRQSTQVDYELELAVVIGKAGSHIARADAFDHVAGYMISNDVSARDVAFGPGLEYPMQLQIVRGKGFPTFCPTGPWLVTADEVPEPGRLKLQLWVNDELRQDGNTSEMSVDIPGLIESISSSMPLLPGDIVLTGTPAGCGFLFDPPRYLADGDMVKAAVPGLGEMAFEVRDE</sequence>
<dbReference type="Proteomes" id="UP001596039">
    <property type="component" value="Unassembled WGS sequence"/>
</dbReference>
<dbReference type="Gene3D" id="2.30.30.980">
    <property type="match status" value="1"/>
</dbReference>
<dbReference type="SUPFAM" id="SSF56529">
    <property type="entry name" value="FAH"/>
    <property type="match status" value="1"/>
</dbReference>
<dbReference type="EMBL" id="JBHSMG010000002">
    <property type="protein sequence ID" value="MFC5502618.1"/>
    <property type="molecule type" value="Genomic_DNA"/>
</dbReference>
<dbReference type="PANTHER" id="PTHR42796">
    <property type="entry name" value="FUMARYLACETOACETATE HYDROLASE DOMAIN-CONTAINING PROTEIN 2A-RELATED"/>
    <property type="match status" value="1"/>
</dbReference>
<organism evidence="4 5">
    <name type="scientific">Lysinimonas soli</name>
    <dbReference type="NCBI Taxonomy" id="1074233"/>
    <lineage>
        <taxon>Bacteria</taxon>
        <taxon>Bacillati</taxon>
        <taxon>Actinomycetota</taxon>
        <taxon>Actinomycetes</taxon>
        <taxon>Micrococcales</taxon>
        <taxon>Microbacteriaceae</taxon>
        <taxon>Lysinimonas</taxon>
    </lineage>
</organism>
<name>A0ABW0NSA2_9MICO</name>
<reference evidence="5" key="1">
    <citation type="journal article" date="2019" name="Int. J. Syst. Evol. Microbiol.">
        <title>The Global Catalogue of Microorganisms (GCM) 10K type strain sequencing project: providing services to taxonomists for standard genome sequencing and annotation.</title>
        <authorList>
            <consortium name="The Broad Institute Genomics Platform"/>
            <consortium name="The Broad Institute Genome Sequencing Center for Infectious Disease"/>
            <person name="Wu L."/>
            <person name="Ma J."/>
        </authorList>
    </citation>
    <scope>NUCLEOTIDE SEQUENCE [LARGE SCALE GENOMIC DNA]</scope>
    <source>
        <strain evidence="5">CGMCC 4.6997</strain>
    </source>
</reference>
<dbReference type="InterPro" id="IPR051121">
    <property type="entry name" value="FAH"/>
</dbReference>
<comment type="similarity">
    <text evidence="1">Belongs to the FAH family.</text>
</comment>
<evidence type="ECO:0000256" key="1">
    <source>
        <dbReference type="ARBA" id="ARBA00010211"/>
    </source>
</evidence>
<evidence type="ECO:0000259" key="3">
    <source>
        <dbReference type="Pfam" id="PF01557"/>
    </source>
</evidence>
<gene>
    <name evidence="4" type="ORF">ACFPJ4_10255</name>
</gene>
<dbReference type="GO" id="GO:0016787">
    <property type="term" value="F:hydrolase activity"/>
    <property type="evidence" value="ECO:0007669"/>
    <property type="project" value="UniProtKB-KW"/>
</dbReference>
<keyword evidence="4" id="KW-0378">Hydrolase</keyword>
<keyword evidence="2" id="KW-0479">Metal-binding</keyword>
<dbReference type="InterPro" id="IPR036663">
    <property type="entry name" value="Fumarylacetoacetase_C_sf"/>
</dbReference>
<keyword evidence="5" id="KW-1185">Reference proteome</keyword>
<dbReference type="RefSeq" id="WP_386740307.1">
    <property type="nucleotide sequence ID" value="NZ_JBHSMG010000002.1"/>
</dbReference>
<comment type="caution">
    <text evidence="4">The sequence shown here is derived from an EMBL/GenBank/DDBJ whole genome shotgun (WGS) entry which is preliminary data.</text>
</comment>
<protein>
    <submittedName>
        <fullName evidence="4">Fumarylacetoacetate hydrolase family protein</fullName>
    </submittedName>
</protein>
<dbReference type="PANTHER" id="PTHR42796:SF4">
    <property type="entry name" value="FUMARYLACETOACETATE HYDROLASE DOMAIN-CONTAINING PROTEIN 2A"/>
    <property type="match status" value="1"/>
</dbReference>
<feature type="domain" description="Fumarylacetoacetase-like C-terminal" evidence="3">
    <location>
        <begin position="82"/>
        <end position="295"/>
    </location>
</feature>
<evidence type="ECO:0000313" key="5">
    <source>
        <dbReference type="Proteomes" id="UP001596039"/>
    </source>
</evidence>
<evidence type="ECO:0000313" key="4">
    <source>
        <dbReference type="EMBL" id="MFC5502618.1"/>
    </source>
</evidence>
<dbReference type="InterPro" id="IPR011234">
    <property type="entry name" value="Fumarylacetoacetase-like_C"/>
</dbReference>
<dbReference type="Pfam" id="PF01557">
    <property type="entry name" value="FAA_hydrolase"/>
    <property type="match status" value="1"/>
</dbReference>
<evidence type="ECO:0000256" key="2">
    <source>
        <dbReference type="ARBA" id="ARBA00022723"/>
    </source>
</evidence>